<organism evidence="1 2">
    <name type="scientific">Marasmius tenuissimus</name>
    <dbReference type="NCBI Taxonomy" id="585030"/>
    <lineage>
        <taxon>Eukaryota</taxon>
        <taxon>Fungi</taxon>
        <taxon>Dikarya</taxon>
        <taxon>Basidiomycota</taxon>
        <taxon>Agaricomycotina</taxon>
        <taxon>Agaricomycetes</taxon>
        <taxon>Agaricomycetidae</taxon>
        <taxon>Agaricales</taxon>
        <taxon>Marasmiineae</taxon>
        <taxon>Marasmiaceae</taxon>
        <taxon>Marasmius</taxon>
    </lineage>
</organism>
<dbReference type="EMBL" id="JBBXMP010000003">
    <property type="protein sequence ID" value="KAL0071511.1"/>
    <property type="molecule type" value="Genomic_DNA"/>
</dbReference>
<accession>A0ABR3AC30</accession>
<reference evidence="1 2" key="1">
    <citation type="submission" date="2024-05" db="EMBL/GenBank/DDBJ databases">
        <title>A draft genome resource for the thread blight pathogen Marasmius tenuissimus strain MS-2.</title>
        <authorList>
            <person name="Yulfo-Soto G.E."/>
            <person name="Baruah I.K."/>
            <person name="Amoako-Attah I."/>
            <person name="Bukari Y."/>
            <person name="Meinhardt L.W."/>
            <person name="Bailey B.A."/>
            <person name="Cohen S.P."/>
        </authorList>
    </citation>
    <scope>NUCLEOTIDE SEQUENCE [LARGE SCALE GENOMIC DNA]</scope>
    <source>
        <strain evidence="1 2">MS-2</strain>
    </source>
</reference>
<evidence type="ECO:0000313" key="2">
    <source>
        <dbReference type="Proteomes" id="UP001437256"/>
    </source>
</evidence>
<evidence type="ECO:0008006" key="3">
    <source>
        <dbReference type="Google" id="ProtNLM"/>
    </source>
</evidence>
<dbReference type="InterPro" id="IPR019410">
    <property type="entry name" value="Methyltransf_16"/>
</dbReference>
<dbReference type="PANTHER" id="PTHR14614:SF162">
    <property type="entry name" value="EXPRESSED PROTEIN"/>
    <property type="match status" value="1"/>
</dbReference>
<keyword evidence="2" id="KW-1185">Reference proteome</keyword>
<dbReference type="PANTHER" id="PTHR14614">
    <property type="entry name" value="HEPATOCELLULAR CARCINOMA-ASSOCIATED ANTIGEN"/>
    <property type="match status" value="1"/>
</dbReference>
<sequence length="281" mass="30938">MPRVTPAHVTKHLPVLDYPFSPHFSFQLAQSDNGSHNGTALWLGAQCLSVYLSQCVKPGISVIELGSGIGLTSLVLSTLGWKRIIATDIAPVISSVLAHNITNNLSVANNSDDSNILVRELDWTVPPEHWTWDDDRVIASASSMSTVRLTSRLSFPLDLIVTADTVYEPSLIQPLLRTIHALSTQSIAISPTGRAPSVLLCLERRDPELTDSLLADARTRWNFRVDRVPDRKLSKAMERSGLKWPRNEWEGVELWKLVLDTKGLNASTGNNDAVASDEQSL</sequence>
<gene>
    <name evidence="1" type="ORF">AAF712_001368</name>
</gene>
<dbReference type="SUPFAM" id="SSF53335">
    <property type="entry name" value="S-adenosyl-L-methionine-dependent methyltransferases"/>
    <property type="match status" value="1"/>
</dbReference>
<dbReference type="Pfam" id="PF10294">
    <property type="entry name" value="Methyltransf_16"/>
    <property type="match status" value="1"/>
</dbReference>
<dbReference type="Proteomes" id="UP001437256">
    <property type="component" value="Unassembled WGS sequence"/>
</dbReference>
<dbReference type="Gene3D" id="3.40.50.150">
    <property type="entry name" value="Vaccinia Virus protein VP39"/>
    <property type="match status" value="1"/>
</dbReference>
<protein>
    <recommendedName>
        <fullName evidence="3">Methyltransferase-domain-containing protein</fullName>
    </recommendedName>
</protein>
<dbReference type="InterPro" id="IPR029063">
    <property type="entry name" value="SAM-dependent_MTases_sf"/>
</dbReference>
<comment type="caution">
    <text evidence="1">The sequence shown here is derived from an EMBL/GenBank/DDBJ whole genome shotgun (WGS) entry which is preliminary data.</text>
</comment>
<name>A0ABR3AC30_9AGAR</name>
<proteinExistence type="predicted"/>
<evidence type="ECO:0000313" key="1">
    <source>
        <dbReference type="EMBL" id="KAL0071511.1"/>
    </source>
</evidence>